<comment type="catalytic activity">
    <reaction evidence="5 6">
        <text>adenosine(37) in tRNA + dimethylallyl diphosphate = N(6)-dimethylallyladenosine(37) in tRNA + diphosphate</text>
        <dbReference type="Rhea" id="RHEA:26482"/>
        <dbReference type="Rhea" id="RHEA-COMP:10162"/>
        <dbReference type="Rhea" id="RHEA-COMP:10375"/>
        <dbReference type="ChEBI" id="CHEBI:33019"/>
        <dbReference type="ChEBI" id="CHEBI:57623"/>
        <dbReference type="ChEBI" id="CHEBI:74411"/>
        <dbReference type="ChEBI" id="CHEBI:74415"/>
        <dbReference type="EC" id="2.5.1.75"/>
    </reaction>
</comment>
<dbReference type="PANTHER" id="PTHR11088">
    <property type="entry name" value="TRNA DIMETHYLALLYLTRANSFERASE"/>
    <property type="match status" value="1"/>
</dbReference>
<organism evidence="8 9">
    <name type="scientific">Absidia repens</name>
    <dbReference type="NCBI Taxonomy" id="90262"/>
    <lineage>
        <taxon>Eukaryota</taxon>
        <taxon>Fungi</taxon>
        <taxon>Fungi incertae sedis</taxon>
        <taxon>Mucoromycota</taxon>
        <taxon>Mucoromycotina</taxon>
        <taxon>Mucoromycetes</taxon>
        <taxon>Mucorales</taxon>
        <taxon>Cunninghamellaceae</taxon>
        <taxon>Absidia</taxon>
    </lineage>
</organism>
<keyword evidence="5" id="KW-0963">Cytoplasm</keyword>
<dbReference type="GO" id="GO:0005730">
    <property type="term" value="C:nucleolus"/>
    <property type="evidence" value="ECO:0007669"/>
    <property type="project" value="EnsemblFungi"/>
</dbReference>
<dbReference type="STRING" id="90262.A0A1X2J297"/>
<keyword evidence="5 6" id="KW-0819">tRNA processing</keyword>
<evidence type="ECO:0000256" key="2">
    <source>
        <dbReference type="ARBA" id="ARBA00022679"/>
    </source>
</evidence>
<protein>
    <recommendedName>
        <fullName evidence="5 6">tRNA dimethylallyltransferase</fullName>
        <ecNumber evidence="5 6">2.5.1.75</ecNumber>
    </recommendedName>
</protein>
<evidence type="ECO:0000256" key="1">
    <source>
        <dbReference type="ARBA" id="ARBA00005842"/>
    </source>
</evidence>
<dbReference type="EC" id="2.5.1.75" evidence="5 6"/>
<evidence type="ECO:0000256" key="6">
    <source>
        <dbReference type="RuleBase" id="RU003783"/>
    </source>
</evidence>
<keyword evidence="2 5" id="KW-0808">Transferase</keyword>
<dbReference type="InterPro" id="IPR018022">
    <property type="entry name" value="IPT"/>
</dbReference>
<evidence type="ECO:0000256" key="7">
    <source>
        <dbReference type="RuleBase" id="RU003785"/>
    </source>
</evidence>
<sequence length="443" mass="51627">MQKIATVIGTTGVGKSQLGVELCKALGGQIINADAMQVYRGLDIITNKMPFHERQGVQHHLMDFLDCEEEYKVTEFKKDATQCIEKLIHEKQLPVVVGGTNYYVQSLLYQNSLIKDEPQGDQYIRSPSPEPMPELDALQTSELYSRLQEIDPIMANKWHPSNRRKIIRSLQVFYQLGRKQSDIIKEQKDHLQIHGSQSRFKSVIFWLYADPQKLNPRLDERVNTMIDSGLFDEIKQLRHQVVQGQVNIPGQDLEKYQRGLWQAIGYKEFDPYFTAVESNSLDHEKLSQLRMECTERMKAATRRYAKRQVQWIRNKLLPTVWNAQQQNDVMVYLLDASDLTEWDTNVRQKAIEVAKAFQADEKMPNPQDFGEIAKTMLTETNTQDTQSRILSWTNHICPVCKSEKGDQVILYGDIEWEQHRKSRWHKKSIKHQKLQAKRQVNLD</sequence>
<evidence type="ECO:0000313" key="9">
    <source>
        <dbReference type="Proteomes" id="UP000193560"/>
    </source>
</evidence>
<dbReference type="Proteomes" id="UP000193560">
    <property type="component" value="Unassembled WGS sequence"/>
</dbReference>
<dbReference type="Gene3D" id="1.10.20.140">
    <property type="match status" value="1"/>
</dbReference>
<proteinExistence type="inferred from homology"/>
<dbReference type="NCBIfam" id="TIGR00174">
    <property type="entry name" value="miaA"/>
    <property type="match status" value="1"/>
</dbReference>
<reference evidence="8 9" key="1">
    <citation type="submission" date="2016-07" db="EMBL/GenBank/DDBJ databases">
        <title>Pervasive Adenine N6-methylation of Active Genes in Fungi.</title>
        <authorList>
            <consortium name="DOE Joint Genome Institute"/>
            <person name="Mondo S.J."/>
            <person name="Dannebaum R.O."/>
            <person name="Kuo R.C."/>
            <person name="Labutti K."/>
            <person name="Haridas S."/>
            <person name="Kuo A."/>
            <person name="Salamov A."/>
            <person name="Ahrendt S.R."/>
            <person name="Lipzen A."/>
            <person name="Sullivan W."/>
            <person name="Andreopoulos W.B."/>
            <person name="Clum A."/>
            <person name="Lindquist E."/>
            <person name="Daum C."/>
            <person name="Ramamoorthy G.K."/>
            <person name="Gryganskyi A."/>
            <person name="Culley D."/>
            <person name="Magnuson J.K."/>
            <person name="James T.Y."/>
            <person name="O'Malley M.A."/>
            <person name="Stajich J.E."/>
            <person name="Spatafora J.W."/>
            <person name="Visel A."/>
            <person name="Grigoriev I.V."/>
        </authorList>
    </citation>
    <scope>NUCLEOTIDE SEQUENCE [LARGE SCALE GENOMIC DNA]</scope>
    <source>
        <strain evidence="8 9">NRRL 1336</strain>
    </source>
</reference>
<dbReference type="Gene3D" id="3.40.50.300">
    <property type="entry name" value="P-loop containing nucleotide triphosphate hydrolases"/>
    <property type="match status" value="1"/>
</dbReference>
<keyword evidence="4 5" id="KW-0067">ATP-binding</keyword>
<dbReference type="EMBL" id="MCGE01000001">
    <property type="protein sequence ID" value="ORZ25959.1"/>
    <property type="molecule type" value="Genomic_DNA"/>
</dbReference>
<dbReference type="GO" id="GO:0005739">
    <property type="term" value="C:mitochondrion"/>
    <property type="evidence" value="ECO:0007669"/>
    <property type="project" value="EnsemblFungi"/>
</dbReference>
<dbReference type="GO" id="GO:0052381">
    <property type="term" value="F:tRNA dimethylallyltransferase activity"/>
    <property type="evidence" value="ECO:0007669"/>
    <property type="project" value="UniProtKB-UniRule"/>
</dbReference>
<dbReference type="GO" id="GO:0005829">
    <property type="term" value="C:cytosol"/>
    <property type="evidence" value="ECO:0007669"/>
    <property type="project" value="EnsemblFungi"/>
</dbReference>
<dbReference type="Pfam" id="PF01715">
    <property type="entry name" value="IPPT"/>
    <property type="match status" value="1"/>
</dbReference>
<dbReference type="PANTHER" id="PTHR11088:SF89">
    <property type="entry name" value="TRNA DIMETHYLALLYLTRANSFERASE"/>
    <property type="match status" value="1"/>
</dbReference>
<accession>A0A1X2J297</accession>
<comment type="similarity">
    <text evidence="1 5 7">Belongs to the IPP transferase family.</text>
</comment>
<dbReference type="InterPro" id="IPR027417">
    <property type="entry name" value="P-loop_NTPase"/>
</dbReference>
<evidence type="ECO:0000256" key="5">
    <source>
        <dbReference type="PIRNR" id="PIRNR039110"/>
    </source>
</evidence>
<comment type="caution">
    <text evidence="8">The sequence shown here is derived from an EMBL/GenBank/DDBJ whole genome shotgun (WGS) entry which is preliminary data.</text>
</comment>
<gene>
    <name evidence="8" type="ORF">BCR42DRAFT_431585</name>
</gene>
<dbReference type="OrthoDB" id="775260at2759"/>
<evidence type="ECO:0000256" key="4">
    <source>
        <dbReference type="ARBA" id="ARBA00022840"/>
    </source>
</evidence>
<keyword evidence="9" id="KW-1185">Reference proteome</keyword>
<dbReference type="GO" id="GO:0000049">
    <property type="term" value="F:tRNA binding"/>
    <property type="evidence" value="ECO:0007669"/>
    <property type="project" value="EnsemblFungi"/>
</dbReference>
<evidence type="ECO:0000313" key="8">
    <source>
        <dbReference type="EMBL" id="ORZ25959.1"/>
    </source>
</evidence>
<dbReference type="InterPro" id="IPR030666">
    <property type="entry name" value="IPP_transferase_euk"/>
</dbReference>
<dbReference type="SUPFAM" id="SSF52540">
    <property type="entry name" value="P-loop containing nucleoside triphosphate hydrolases"/>
    <property type="match status" value="1"/>
</dbReference>
<dbReference type="PIRSF" id="PIRSF039110">
    <property type="entry name" value="IPP_transferase"/>
    <property type="match status" value="1"/>
</dbReference>
<evidence type="ECO:0000256" key="3">
    <source>
        <dbReference type="ARBA" id="ARBA00022741"/>
    </source>
</evidence>
<dbReference type="AlphaFoldDB" id="A0A1X2J297"/>
<dbReference type="Gene3D" id="3.30.160.60">
    <property type="entry name" value="Classic Zinc Finger"/>
    <property type="match status" value="1"/>
</dbReference>
<name>A0A1X2J297_9FUNG</name>
<dbReference type="GO" id="GO:0006400">
    <property type="term" value="P:tRNA modification"/>
    <property type="evidence" value="ECO:0007669"/>
    <property type="project" value="EnsemblFungi"/>
</dbReference>
<keyword evidence="3 5" id="KW-0547">Nucleotide-binding</keyword>
<dbReference type="GO" id="GO:0005524">
    <property type="term" value="F:ATP binding"/>
    <property type="evidence" value="ECO:0007669"/>
    <property type="project" value="UniProtKB-UniRule"/>
</dbReference>
<dbReference type="HAMAP" id="MF_00185">
    <property type="entry name" value="IPP_trans"/>
    <property type="match status" value="1"/>
</dbReference>
<dbReference type="InterPro" id="IPR039657">
    <property type="entry name" value="Dimethylallyltransferase"/>
</dbReference>
<comment type="function">
    <text evidence="5">Catalyzes the transfer of a dimethylallyl group onto the adenine at position 37.</text>
</comment>